<dbReference type="Proteomes" id="UP001066276">
    <property type="component" value="Chromosome 6"/>
</dbReference>
<protein>
    <submittedName>
        <fullName evidence="2">Uncharacterized protein</fullName>
    </submittedName>
</protein>
<evidence type="ECO:0000256" key="1">
    <source>
        <dbReference type="SAM" id="MobiDB-lite"/>
    </source>
</evidence>
<sequence length="219" mass="23650">MAYEGSSFFKASLLLLGPCGCGRLSLGTGAPWWATLRSPIGPRSLPVTRSTTTIRGRPGHPVHVPRPEPKIHWCRPKPTRSPELRSGLGPKVSIWFTAADSQVWARYLRHCSRPGYLAGLLFSVSSFAQSLLFSNCRALRDPNLSDLQVPVVAFSPSMSDADAVLQAAFCGWGLRQASVSLKSAPRSGRALLLHCHRVRDSSGSLFSELSLASSPPSSI</sequence>
<gene>
    <name evidence="2" type="ORF">NDU88_006754</name>
</gene>
<evidence type="ECO:0000313" key="2">
    <source>
        <dbReference type="EMBL" id="KAJ1140401.1"/>
    </source>
</evidence>
<comment type="caution">
    <text evidence="2">The sequence shown here is derived from an EMBL/GenBank/DDBJ whole genome shotgun (WGS) entry which is preliminary data.</text>
</comment>
<dbReference type="EMBL" id="JANPWB010000010">
    <property type="protein sequence ID" value="KAJ1140401.1"/>
    <property type="molecule type" value="Genomic_DNA"/>
</dbReference>
<accession>A0AAV7QIS6</accession>
<proteinExistence type="predicted"/>
<dbReference type="AlphaFoldDB" id="A0AAV7QIS6"/>
<name>A0AAV7QIS6_PLEWA</name>
<keyword evidence="3" id="KW-1185">Reference proteome</keyword>
<feature type="region of interest" description="Disordered" evidence="1">
    <location>
        <begin position="47"/>
        <end position="67"/>
    </location>
</feature>
<organism evidence="2 3">
    <name type="scientific">Pleurodeles waltl</name>
    <name type="common">Iberian ribbed newt</name>
    <dbReference type="NCBI Taxonomy" id="8319"/>
    <lineage>
        <taxon>Eukaryota</taxon>
        <taxon>Metazoa</taxon>
        <taxon>Chordata</taxon>
        <taxon>Craniata</taxon>
        <taxon>Vertebrata</taxon>
        <taxon>Euteleostomi</taxon>
        <taxon>Amphibia</taxon>
        <taxon>Batrachia</taxon>
        <taxon>Caudata</taxon>
        <taxon>Salamandroidea</taxon>
        <taxon>Salamandridae</taxon>
        <taxon>Pleurodelinae</taxon>
        <taxon>Pleurodeles</taxon>
    </lineage>
</organism>
<reference evidence="2" key="1">
    <citation type="journal article" date="2022" name="bioRxiv">
        <title>Sequencing and chromosome-scale assembly of the giantPleurodeles waltlgenome.</title>
        <authorList>
            <person name="Brown T."/>
            <person name="Elewa A."/>
            <person name="Iarovenko S."/>
            <person name="Subramanian E."/>
            <person name="Araus A.J."/>
            <person name="Petzold A."/>
            <person name="Susuki M."/>
            <person name="Suzuki K.-i.T."/>
            <person name="Hayashi T."/>
            <person name="Toyoda A."/>
            <person name="Oliveira C."/>
            <person name="Osipova E."/>
            <person name="Leigh N.D."/>
            <person name="Simon A."/>
            <person name="Yun M.H."/>
        </authorList>
    </citation>
    <scope>NUCLEOTIDE SEQUENCE</scope>
    <source>
        <strain evidence="2">20211129_DDA</strain>
        <tissue evidence="2">Liver</tissue>
    </source>
</reference>
<evidence type="ECO:0000313" key="3">
    <source>
        <dbReference type="Proteomes" id="UP001066276"/>
    </source>
</evidence>